<accession>A0AC60P9C8</accession>
<evidence type="ECO:0000313" key="2">
    <source>
        <dbReference type="Proteomes" id="UP000805193"/>
    </source>
</evidence>
<dbReference type="EMBL" id="JABSTQ010010993">
    <property type="protein sequence ID" value="KAG0416049.1"/>
    <property type="molecule type" value="Genomic_DNA"/>
</dbReference>
<organism evidence="1 2">
    <name type="scientific">Ixodes persulcatus</name>
    <name type="common">Taiga tick</name>
    <dbReference type="NCBI Taxonomy" id="34615"/>
    <lineage>
        <taxon>Eukaryota</taxon>
        <taxon>Metazoa</taxon>
        <taxon>Ecdysozoa</taxon>
        <taxon>Arthropoda</taxon>
        <taxon>Chelicerata</taxon>
        <taxon>Arachnida</taxon>
        <taxon>Acari</taxon>
        <taxon>Parasitiformes</taxon>
        <taxon>Ixodida</taxon>
        <taxon>Ixodoidea</taxon>
        <taxon>Ixodidae</taxon>
        <taxon>Ixodinae</taxon>
        <taxon>Ixodes</taxon>
    </lineage>
</organism>
<comment type="caution">
    <text evidence="1">The sequence shown here is derived from an EMBL/GenBank/DDBJ whole genome shotgun (WGS) entry which is preliminary data.</text>
</comment>
<dbReference type="Proteomes" id="UP000805193">
    <property type="component" value="Unassembled WGS sequence"/>
</dbReference>
<reference evidence="1 2" key="1">
    <citation type="journal article" date="2020" name="Cell">
        <title>Large-Scale Comparative Analyses of Tick Genomes Elucidate Their Genetic Diversity and Vector Capacities.</title>
        <authorList>
            <consortium name="Tick Genome and Microbiome Consortium (TIGMIC)"/>
            <person name="Jia N."/>
            <person name="Wang J."/>
            <person name="Shi W."/>
            <person name="Du L."/>
            <person name="Sun Y."/>
            <person name="Zhan W."/>
            <person name="Jiang J.F."/>
            <person name="Wang Q."/>
            <person name="Zhang B."/>
            <person name="Ji P."/>
            <person name="Bell-Sakyi L."/>
            <person name="Cui X.M."/>
            <person name="Yuan T.T."/>
            <person name="Jiang B.G."/>
            <person name="Yang W.F."/>
            <person name="Lam T.T."/>
            <person name="Chang Q.C."/>
            <person name="Ding S.J."/>
            <person name="Wang X.J."/>
            <person name="Zhu J.G."/>
            <person name="Ruan X.D."/>
            <person name="Zhao L."/>
            <person name="Wei J.T."/>
            <person name="Ye R.Z."/>
            <person name="Que T.C."/>
            <person name="Du C.H."/>
            <person name="Zhou Y.H."/>
            <person name="Cheng J.X."/>
            <person name="Dai P.F."/>
            <person name="Guo W.B."/>
            <person name="Han X.H."/>
            <person name="Huang E.J."/>
            <person name="Li L.F."/>
            <person name="Wei W."/>
            <person name="Gao Y.C."/>
            <person name="Liu J.Z."/>
            <person name="Shao H.Z."/>
            <person name="Wang X."/>
            <person name="Wang C.C."/>
            <person name="Yang T.C."/>
            <person name="Huo Q.B."/>
            <person name="Li W."/>
            <person name="Chen H.Y."/>
            <person name="Chen S.E."/>
            <person name="Zhou L.G."/>
            <person name="Ni X.B."/>
            <person name="Tian J.H."/>
            <person name="Sheng Y."/>
            <person name="Liu T."/>
            <person name="Pan Y.S."/>
            <person name="Xia L.Y."/>
            <person name="Li J."/>
            <person name="Zhao F."/>
            <person name="Cao W.C."/>
        </authorList>
    </citation>
    <scope>NUCLEOTIDE SEQUENCE [LARGE SCALE GENOMIC DNA]</scope>
    <source>
        <strain evidence="1">Iper-2018</strain>
    </source>
</reference>
<proteinExistence type="predicted"/>
<protein>
    <submittedName>
        <fullName evidence="1">Uncharacterized protein</fullName>
    </submittedName>
</protein>
<evidence type="ECO:0000313" key="1">
    <source>
        <dbReference type="EMBL" id="KAG0416049.1"/>
    </source>
</evidence>
<keyword evidence="2" id="KW-1185">Reference proteome</keyword>
<name>A0AC60P9C8_IXOPE</name>
<sequence length="84" mass="9125">MVTARNADELHVAEESCGAAIPGPLFLYKGDDSLRLNAYSPSTEGNMRGDPNDCSSRHQGICEQSLTNLDHHLLTLQYGAIHSL</sequence>
<gene>
    <name evidence="1" type="ORF">HPB47_006778</name>
</gene>